<evidence type="ECO:0008006" key="3">
    <source>
        <dbReference type="Google" id="ProtNLM"/>
    </source>
</evidence>
<feature type="non-terminal residue" evidence="1">
    <location>
        <position position="249"/>
    </location>
</feature>
<protein>
    <recommendedName>
        <fullName evidence="3">F-box domain-containing protein</fullName>
    </recommendedName>
</protein>
<sequence>MAIINNLPLEMVQVIVDAICPRCNQRSRRSMRDVHTIVDLARTSKLFNQLATPHLYHRPPLHKWPLLARTLIDRPDLARHVKQLLVPQQTPERACDFWEDRLWMKCGFPPQLVAYLDCQVNRLGFEDDLHPDYISILASLCPNLEKLEFQDEEKMGGPYFPFCRPNSLQNLKKVNMSPPPYDECLGNGSGQSLSDYKALLRAAPNIQRLAVPNLVGSCGLEVLTLENLTHLDILQSALTAEDLGKLLTM</sequence>
<dbReference type="Gene3D" id="3.80.10.10">
    <property type="entry name" value="Ribonuclease Inhibitor"/>
    <property type="match status" value="1"/>
</dbReference>
<name>A0AAN7BHS5_9PEZI</name>
<reference evidence="1" key="2">
    <citation type="submission" date="2023-05" db="EMBL/GenBank/DDBJ databases">
        <authorList>
            <consortium name="Lawrence Berkeley National Laboratory"/>
            <person name="Steindorff A."/>
            <person name="Hensen N."/>
            <person name="Bonometti L."/>
            <person name="Westerberg I."/>
            <person name="Brannstrom I.O."/>
            <person name="Guillou S."/>
            <person name="Cros-Aarteil S."/>
            <person name="Calhoun S."/>
            <person name="Haridas S."/>
            <person name="Kuo A."/>
            <person name="Mondo S."/>
            <person name="Pangilinan J."/>
            <person name="Riley R."/>
            <person name="Labutti K."/>
            <person name="Andreopoulos B."/>
            <person name="Lipzen A."/>
            <person name="Chen C."/>
            <person name="Yanf M."/>
            <person name="Daum C."/>
            <person name="Ng V."/>
            <person name="Clum A."/>
            <person name="Ohm R."/>
            <person name="Martin F."/>
            <person name="Silar P."/>
            <person name="Natvig D."/>
            <person name="Lalanne C."/>
            <person name="Gautier V."/>
            <person name="Ament-Velasquez S.L."/>
            <person name="Kruys A."/>
            <person name="Hutchinson M.I."/>
            <person name="Powell A.J."/>
            <person name="Barry K."/>
            <person name="Miller A.N."/>
            <person name="Grigoriev I.V."/>
            <person name="Debuchy R."/>
            <person name="Gladieux P."/>
            <person name="Thoren M.H."/>
            <person name="Johannesson H."/>
        </authorList>
    </citation>
    <scope>NUCLEOTIDE SEQUENCE</scope>
    <source>
        <strain evidence="1">CBS 990.96</strain>
    </source>
</reference>
<evidence type="ECO:0000313" key="2">
    <source>
        <dbReference type="Proteomes" id="UP001301958"/>
    </source>
</evidence>
<evidence type="ECO:0000313" key="1">
    <source>
        <dbReference type="EMBL" id="KAK4223529.1"/>
    </source>
</evidence>
<comment type="caution">
    <text evidence="1">The sequence shown here is derived from an EMBL/GenBank/DDBJ whole genome shotgun (WGS) entry which is preliminary data.</text>
</comment>
<dbReference type="InterPro" id="IPR032675">
    <property type="entry name" value="LRR_dom_sf"/>
</dbReference>
<proteinExistence type="predicted"/>
<dbReference type="Proteomes" id="UP001301958">
    <property type="component" value="Unassembled WGS sequence"/>
</dbReference>
<reference evidence="1" key="1">
    <citation type="journal article" date="2023" name="Mol. Phylogenet. Evol.">
        <title>Genome-scale phylogeny and comparative genomics of the fungal order Sordariales.</title>
        <authorList>
            <person name="Hensen N."/>
            <person name="Bonometti L."/>
            <person name="Westerberg I."/>
            <person name="Brannstrom I.O."/>
            <person name="Guillou S."/>
            <person name="Cros-Aarteil S."/>
            <person name="Calhoun S."/>
            <person name="Haridas S."/>
            <person name="Kuo A."/>
            <person name="Mondo S."/>
            <person name="Pangilinan J."/>
            <person name="Riley R."/>
            <person name="LaButti K."/>
            <person name="Andreopoulos B."/>
            <person name="Lipzen A."/>
            <person name="Chen C."/>
            <person name="Yan M."/>
            <person name="Daum C."/>
            <person name="Ng V."/>
            <person name="Clum A."/>
            <person name="Steindorff A."/>
            <person name="Ohm R.A."/>
            <person name="Martin F."/>
            <person name="Silar P."/>
            <person name="Natvig D.O."/>
            <person name="Lalanne C."/>
            <person name="Gautier V."/>
            <person name="Ament-Velasquez S.L."/>
            <person name="Kruys A."/>
            <person name="Hutchinson M.I."/>
            <person name="Powell A.J."/>
            <person name="Barry K."/>
            <person name="Miller A.N."/>
            <person name="Grigoriev I.V."/>
            <person name="Debuchy R."/>
            <person name="Gladieux P."/>
            <person name="Hiltunen Thoren M."/>
            <person name="Johannesson H."/>
        </authorList>
    </citation>
    <scope>NUCLEOTIDE SEQUENCE</scope>
    <source>
        <strain evidence="1">CBS 990.96</strain>
    </source>
</reference>
<gene>
    <name evidence="1" type="ORF">QBC38DRAFT_46735</name>
</gene>
<accession>A0AAN7BHS5</accession>
<organism evidence="1 2">
    <name type="scientific">Podospora fimiseda</name>
    <dbReference type="NCBI Taxonomy" id="252190"/>
    <lineage>
        <taxon>Eukaryota</taxon>
        <taxon>Fungi</taxon>
        <taxon>Dikarya</taxon>
        <taxon>Ascomycota</taxon>
        <taxon>Pezizomycotina</taxon>
        <taxon>Sordariomycetes</taxon>
        <taxon>Sordariomycetidae</taxon>
        <taxon>Sordariales</taxon>
        <taxon>Podosporaceae</taxon>
        <taxon>Podospora</taxon>
    </lineage>
</organism>
<dbReference type="AlphaFoldDB" id="A0AAN7BHS5"/>
<dbReference type="EMBL" id="MU865424">
    <property type="protein sequence ID" value="KAK4223529.1"/>
    <property type="molecule type" value="Genomic_DNA"/>
</dbReference>
<keyword evidence="2" id="KW-1185">Reference proteome</keyword>